<keyword evidence="1" id="KW-0812">Transmembrane</keyword>
<proteinExistence type="predicted"/>
<protein>
    <submittedName>
        <fullName evidence="2">Unannotated protein</fullName>
    </submittedName>
</protein>
<reference evidence="2" key="1">
    <citation type="submission" date="2020-05" db="EMBL/GenBank/DDBJ databases">
        <authorList>
            <person name="Chiriac C."/>
            <person name="Salcher M."/>
            <person name="Ghai R."/>
            <person name="Kavagutti S V."/>
        </authorList>
    </citation>
    <scope>NUCLEOTIDE SEQUENCE</scope>
</reference>
<dbReference type="EMBL" id="CAEZYJ010000146">
    <property type="protein sequence ID" value="CAB4725205.1"/>
    <property type="molecule type" value="Genomic_DNA"/>
</dbReference>
<gene>
    <name evidence="2" type="ORF">UFOPK2659_00925</name>
</gene>
<accession>A0A6J6RRI3</accession>
<sequence>MKNSRILIKFSDGVSRFKKLIKRDPEVQTETEIISEAKLAGKHRRNVVITLIIPVLFFGAISLGLDRPQKAKEIPCQGVTSQFTLTEQPVIIPADTGRAIKGPEGYSMMRTYSVAGQALDTIPLGYTSTNRPSSDLRAIPLTDIAKLTDDADLDAQLRQVRNLSYAIRYNGEIASAILSMTAREGTVATWIAAQRILGVDADFFYDEPTVSELADSIAGSASTGAWPFDDVGPGALASTATIDGDALHVYVITTREGFDKDDVTKGKNLEKSVSQAAKNQRITVTYPGGEVRGVTSDNGDVCIPVPWTTGKNLPQLRVTWQMTVPAGTILYNSKEFTKGDRYALLDNAEVTLNAIALPVAASVIWSSTS</sequence>
<name>A0A6J6RRI3_9ZZZZ</name>
<evidence type="ECO:0000313" key="2">
    <source>
        <dbReference type="EMBL" id="CAB4725205.1"/>
    </source>
</evidence>
<organism evidence="2">
    <name type="scientific">freshwater metagenome</name>
    <dbReference type="NCBI Taxonomy" id="449393"/>
    <lineage>
        <taxon>unclassified sequences</taxon>
        <taxon>metagenomes</taxon>
        <taxon>ecological metagenomes</taxon>
    </lineage>
</organism>
<keyword evidence="1" id="KW-1133">Transmembrane helix</keyword>
<feature type="transmembrane region" description="Helical" evidence="1">
    <location>
        <begin position="47"/>
        <end position="65"/>
    </location>
</feature>
<keyword evidence="1" id="KW-0472">Membrane</keyword>
<evidence type="ECO:0000256" key="1">
    <source>
        <dbReference type="SAM" id="Phobius"/>
    </source>
</evidence>
<dbReference type="AlphaFoldDB" id="A0A6J6RRI3"/>